<dbReference type="EMBL" id="CP001804">
    <property type="protein sequence ID" value="ACY17997.1"/>
    <property type="molecule type" value="Genomic_DNA"/>
</dbReference>
<keyword evidence="4" id="KW-1185">Reference proteome</keyword>
<protein>
    <recommendedName>
        <fullName evidence="5">Outer membrane protein beta-barrel domain-containing protein</fullName>
    </recommendedName>
</protein>
<dbReference type="HOGENOM" id="CLU_1159808_0_0_7"/>
<dbReference type="Proteomes" id="UP000001880">
    <property type="component" value="Chromosome"/>
</dbReference>
<feature type="compositionally biased region" description="Acidic residues" evidence="1">
    <location>
        <begin position="28"/>
        <end position="47"/>
    </location>
</feature>
<organism evidence="3 4">
    <name type="scientific">Haliangium ochraceum (strain DSM 14365 / JCM 11303 / SMP-2)</name>
    <dbReference type="NCBI Taxonomy" id="502025"/>
    <lineage>
        <taxon>Bacteria</taxon>
        <taxon>Pseudomonadati</taxon>
        <taxon>Myxococcota</taxon>
        <taxon>Polyangia</taxon>
        <taxon>Haliangiales</taxon>
        <taxon>Kofleriaceae</taxon>
        <taxon>Haliangium</taxon>
    </lineage>
</organism>
<evidence type="ECO:0000256" key="1">
    <source>
        <dbReference type="SAM" id="MobiDB-lite"/>
    </source>
</evidence>
<feature type="chain" id="PRO_5003011729" description="Outer membrane protein beta-barrel domain-containing protein" evidence="2">
    <location>
        <begin position="25"/>
        <end position="239"/>
    </location>
</feature>
<accession>D0LZL8</accession>
<evidence type="ECO:0008006" key="5">
    <source>
        <dbReference type="Google" id="ProtNLM"/>
    </source>
</evidence>
<dbReference type="KEGG" id="hoh:Hoch_5514"/>
<keyword evidence="2" id="KW-0732">Signal</keyword>
<proteinExistence type="predicted"/>
<feature type="signal peptide" evidence="2">
    <location>
        <begin position="1"/>
        <end position="24"/>
    </location>
</feature>
<sequence length="239" mass="24851">MTLSKTILALTSTAFLMFPALASAQSEMDPDNDGASEELGEYEDPSMDEAAAPLPEPETDDDPRPPVAQPLPPDGGVVKQAGVGGQTAYGRAGVLELGGFAGFTSASNFTSATLNPTIGWFFAENVQLSGILGVSHISTDDNSATMFSALVEPSYHLPFNRSVFGFMGFGVGGAHAPEAGFGFAIAPRLGANIMVGRSGILTPSLSYQYTSHDTIEMQDSSAVVVSTALAANIGYTVMW</sequence>
<feature type="region of interest" description="Disordered" evidence="1">
    <location>
        <begin position="25"/>
        <end position="82"/>
    </location>
</feature>
<gene>
    <name evidence="3" type="ordered locus">Hoch_5514</name>
</gene>
<evidence type="ECO:0000313" key="4">
    <source>
        <dbReference type="Proteomes" id="UP000001880"/>
    </source>
</evidence>
<dbReference type="AlphaFoldDB" id="D0LZL8"/>
<evidence type="ECO:0000256" key="2">
    <source>
        <dbReference type="SAM" id="SignalP"/>
    </source>
</evidence>
<evidence type="ECO:0000313" key="3">
    <source>
        <dbReference type="EMBL" id="ACY17997.1"/>
    </source>
</evidence>
<name>D0LZL8_HALO1</name>
<reference evidence="3 4" key="1">
    <citation type="journal article" date="2010" name="Stand. Genomic Sci.">
        <title>Complete genome sequence of Haliangium ochraceum type strain (SMP-2).</title>
        <authorList>
            <consortium name="US DOE Joint Genome Institute (JGI-PGF)"/>
            <person name="Ivanova N."/>
            <person name="Daum C."/>
            <person name="Lang E."/>
            <person name="Abt B."/>
            <person name="Kopitz M."/>
            <person name="Saunders E."/>
            <person name="Lapidus A."/>
            <person name="Lucas S."/>
            <person name="Glavina Del Rio T."/>
            <person name="Nolan M."/>
            <person name="Tice H."/>
            <person name="Copeland A."/>
            <person name="Cheng J.F."/>
            <person name="Chen F."/>
            <person name="Bruce D."/>
            <person name="Goodwin L."/>
            <person name="Pitluck S."/>
            <person name="Mavromatis K."/>
            <person name="Pati A."/>
            <person name="Mikhailova N."/>
            <person name="Chen A."/>
            <person name="Palaniappan K."/>
            <person name="Land M."/>
            <person name="Hauser L."/>
            <person name="Chang Y.J."/>
            <person name="Jeffries C.D."/>
            <person name="Detter J.C."/>
            <person name="Brettin T."/>
            <person name="Rohde M."/>
            <person name="Goker M."/>
            <person name="Bristow J."/>
            <person name="Markowitz V."/>
            <person name="Eisen J.A."/>
            <person name="Hugenholtz P."/>
            <person name="Kyrpides N.C."/>
            <person name="Klenk H.P."/>
        </authorList>
    </citation>
    <scope>NUCLEOTIDE SEQUENCE [LARGE SCALE GENOMIC DNA]</scope>
    <source>
        <strain evidence="4">DSM 14365 / CIP 107738 / JCM 11303 / AJ 13395 / SMP-2</strain>
    </source>
</reference>